<dbReference type="InterPro" id="IPR029052">
    <property type="entry name" value="Metallo-depent_PP-like"/>
</dbReference>
<evidence type="ECO:0000313" key="3">
    <source>
        <dbReference type="EMBL" id="KAK1742829.1"/>
    </source>
</evidence>
<evidence type="ECO:0000313" key="4">
    <source>
        <dbReference type="Proteomes" id="UP001224775"/>
    </source>
</evidence>
<dbReference type="GO" id="GO:0016787">
    <property type="term" value="F:hydrolase activity"/>
    <property type="evidence" value="ECO:0007669"/>
    <property type="project" value="InterPro"/>
</dbReference>
<gene>
    <name evidence="3" type="ORF">QTG54_006426</name>
</gene>
<keyword evidence="1" id="KW-0812">Transmembrane</keyword>
<feature type="transmembrane region" description="Helical" evidence="1">
    <location>
        <begin position="154"/>
        <end position="175"/>
    </location>
</feature>
<accession>A0AAD9DE67</accession>
<sequence length="772" mass="87556">MAVDGEDHPLNCIGSTGDGFSGWFAITNPRKCNDFCYWNVVKQMINNSTGDDNEENDGGSLYSALNTADPHQTTVIYDVNNSSQAIAHWVCIYDSADDKTLVSQASGEKWIDTWSNYIQNDDNIGNVPFPFLRCHKGAGEKLRTYSGDAVQSPVFWQSWIILCSLIIVIQIATLYMRYKKRKLRYDRLNSTNTESAMNRIDDLLLDETIETDRYDRSMSSNGATLLTEQESMEIEESIIENPHGVDNPIQRELPSDDDTRRYKYCAPYLSHRAFRILRVLSIVALNILLVITIAFSSLSLMETKYHAELSDAMEKLTPECTNPHLACRRGNQEIDKPSFVTTSLKPFSYIIASDAQLHWFNGEFAEMGEKSIPSSCTEKDSCGHCTAKHGYNTNLRMKRAWEILMTEGNSSNIPTPNTLIMNGDLTAYFHPYQKDTYESIYSDIDGLKHYFPGLGNHDIEHIGGAMYGGDEWIGPANCNVEHAIGFMKRGFCDKIPNFLPERIVRYDPSSLAYSWEEGRYHFVMLHYYPTYELASMSFRSSVIWLERDLQLAYEAGLTTILYVHAAEGLNPAMEDVILGKGVKAIFAGHTHRCLHRRCDGIYPLNQDQVNNLDSLNITVDRCMPAAYDVCEALEGGQHFIRIKDVVAEVSLPKAKIHAYERKDKPLCPKPSPIYVNETDNSLLCRHVVYSNRDFPFDNTDTDSKTETIPVFWSGSSSFETFLRADFYEDRFVVNAMAATDDGVSKYTDVNDVPNARIPYHELSDLEETVIYL</sequence>
<comment type="caution">
    <text evidence="3">The sequence shown here is derived from an EMBL/GenBank/DDBJ whole genome shotgun (WGS) entry which is preliminary data.</text>
</comment>
<proteinExistence type="predicted"/>
<evidence type="ECO:0000256" key="1">
    <source>
        <dbReference type="SAM" id="Phobius"/>
    </source>
</evidence>
<keyword evidence="1" id="KW-0472">Membrane</keyword>
<dbReference type="InterPro" id="IPR004843">
    <property type="entry name" value="Calcineurin-like_PHP"/>
</dbReference>
<reference evidence="3" key="1">
    <citation type="submission" date="2023-06" db="EMBL/GenBank/DDBJ databases">
        <title>Survivors Of The Sea: Transcriptome response of Skeletonema marinoi to long-term dormancy.</title>
        <authorList>
            <person name="Pinder M.I.M."/>
            <person name="Kourtchenko O."/>
            <person name="Robertson E.K."/>
            <person name="Larsson T."/>
            <person name="Maumus F."/>
            <person name="Osuna-Cruz C.M."/>
            <person name="Vancaester E."/>
            <person name="Stenow R."/>
            <person name="Vandepoele K."/>
            <person name="Ploug H."/>
            <person name="Bruchert V."/>
            <person name="Godhe A."/>
            <person name="Topel M."/>
        </authorList>
    </citation>
    <scope>NUCLEOTIDE SEQUENCE</scope>
    <source>
        <strain evidence="3">R05AC</strain>
    </source>
</reference>
<keyword evidence="1" id="KW-1133">Transmembrane helix</keyword>
<dbReference type="Gene3D" id="3.60.21.10">
    <property type="match status" value="1"/>
</dbReference>
<organism evidence="3 4">
    <name type="scientific">Skeletonema marinoi</name>
    <dbReference type="NCBI Taxonomy" id="267567"/>
    <lineage>
        <taxon>Eukaryota</taxon>
        <taxon>Sar</taxon>
        <taxon>Stramenopiles</taxon>
        <taxon>Ochrophyta</taxon>
        <taxon>Bacillariophyta</taxon>
        <taxon>Coscinodiscophyceae</taxon>
        <taxon>Thalassiosirophycidae</taxon>
        <taxon>Thalassiosirales</taxon>
        <taxon>Skeletonemataceae</taxon>
        <taxon>Skeletonema</taxon>
        <taxon>Skeletonema marinoi-dohrnii complex</taxon>
    </lineage>
</organism>
<protein>
    <recommendedName>
        <fullName evidence="2">Calcineurin-like phosphoesterase domain-containing protein</fullName>
    </recommendedName>
</protein>
<dbReference type="SUPFAM" id="SSF56300">
    <property type="entry name" value="Metallo-dependent phosphatases"/>
    <property type="match status" value="1"/>
</dbReference>
<feature type="transmembrane region" description="Helical" evidence="1">
    <location>
        <begin position="279"/>
        <end position="301"/>
    </location>
</feature>
<keyword evidence="4" id="KW-1185">Reference proteome</keyword>
<dbReference type="EMBL" id="JATAAI010000010">
    <property type="protein sequence ID" value="KAK1742829.1"/>
    <property type="molecule type" value="Genomic_DNA"/>
</dbReference>
<feature type="domain" description="Calcineurin-like phosphoesterase" evidence="2">
    <location>
        <begin position="414"/>
        <end position="593"/>
    </location>
</feature>
<dbReference type="Pfam" id="PF00149">
    <property type="entry name" value="Metallophos"/>
    <property type="match status" value="1"/>
</dbReference>
<dbReference type="AlphaFoldDB" id="A0AAD9DE67"/>
<evidence type="ECO:0000259" key="2">
    <source>
        <dbReference type="Pfam" id="PF00149"/>
    </source>
</evidence>
<dbReference type="Proteomes" id="UP001224775">
    <property type="component" value="Unassembled WGS sequence"/>
</dbReference>
<name>A0AAD9DE67_9STRA</name>